<dbReference type="Proteomes" id="UP000680038">
    <property type="component" value="Unassembled WGS sequence"/>
</dbReference>
<protein>
    <submittedName>
        <fullName evidence="3">Response regulator rcp1</fullName>
    </submittedName>
</protein>
<feature type="domain" description="Response regulatory" evidence="2">
    <location>
        <begin position="8"/>
        <end position="129"/>
    </location>
</feature>
<dbReference type="PANTHER" id="PTHR44520">
    <property type="entry name" value="RESPONSE REGULATOR RCP1-RELATED"/>
    <property type="match status" value="1"/>
</dbReference>
<dbReference type="PANTHER" id="PTHR44520:SF2">
    <property type="entry name" value="RESPONSE REGULATOR RCP1"/>
    <property type="match status" value="1"/>
</dbReference>
<dbReference type="InterPro" id="IPR001789">
    <property type="entry name" value="Sig_transdc_resp-reg_receiver"/>
</dbReference>
<keyword evidence="4" id="KW-1185">Reference proteome</keyword>
<reference evidence="3" key="1">
    <citation type="submission" date="2021-04" db="EMBL/GenBank/DDBJ databases">
        <authorList>
            <person name="Rodrigo-Torres L."/>
            <person name="Arahal R. D."/>
            <person name="Lucena T."/>
        </authorList>
    </citation>
    <scope>NUCLEOTIDE SEQUENCE</scope>
    <source>
        <strain evidence="3">CECT 9275</strain>
    </source>
</reference>
<dbReference type="Pfam" id="PF00072">
    <property type="entry name" value="Response_reg"/>
    <property type="match status" value="1"/>
</dbReference>
<evidence type="ECO:0000256" key="1">
    <source>
        <dbReference type="PROSITE-ProRule" id="PRU00169"/>
    </source>
</evidence>
<dbReference type="PROSITE" id="PS50110">
    <property type="entry name" value="RESPONSE_REGULATORY"/>
    <property type="match status" value="1"/>
</dbReference>
<dbReference type="EMBL" id="CAJRAF010000001">
    <property type="protein sequence ID" value="CAG4992984.1"/>
    <property type="molecule type" value="Genomic_DNA"/>
</dbReference>
<evidence type="ECO:0000313" key="4">
    <source>
        <dbReference type="Proteomes" id="UP000680038"/>
    </source>
</evidence>
<dbReference type="InterPro" id="IPR011006">
    <property type="entry name" value="CheY-like_superfamily"/>
</dbReference>
<evidence type="ECO:0000259" key="2">
    <source>
        <dbReference type="PROSITE" id="PS50110"/>
    </source>
</evidence>
<dbReference type="InterPro" id="IPR052893">
    <property type="entry name" value="TCS_response_regulator"/>
</dbReference>
<feature type="modified residue" description="4-aspartylphosphate" evidence="1">
    <location>
        <position position="62"/>
    </location>
</feature>
<dbReference type="AlphaFoldDB" id="A0A916J9H0"/>
<gene>
    <name evidence="3" type="primary">rcp1_1</name>
    <name evidence="3" type="ORF">DYBT9275_01080</name>
</gene>
<accession>A0A916J9H0</accession>
<dbReference type="GO" id="GO:0000160">
    <property type="term" value="P:phosphorelay signal transduction system"/>
    <property type="evidence" value="ECO:0007669"/>
    <property type="project" value="InterPro"/>
</dbReference>
<name>A0A916J9H0_9BACT</name>
<keyword evidence="1" id="KW-0597">Phosphoprotein</keyword>
<proteinExistence type="predicted"/>
<dbReference type="CDD" id="cd17557">
    <property type="entry name" value="REC_Rcp-like"/>
    <property type="match status" value="1"/>
</dbReference>
<sequence>MKNEHNRSIFLADDDADDCMLFEDALREVCTKTELTTANDGVELIHLMETAVPPPPDVIFLDLNMPRRNGFECLELIKNNLAWKDIPVIIFSTTGQEEMVKRVYETGANYFIRKPGSFPKLKQAIRQVLDTDWSQHTWSLSPENFQYLY</sequence>
<dbReference type="RefSeq" id="WP_215237773.1">
    <property type="nucleotide sequence ID" value="NZ_CAJRAF010000001.1"/>
</dbReference>
<comment type="caution">
    <text evidence="3">The sequence shown here is derived from an EMBL/GenBank/DDBJ whole genome shotgun (WGS) entry which is preliminary data.</text>
</comment>
<dbReference type="SUPFAM" id="SSF52172">
    <property type="entry name" value="CheY-like"/>
    <property type="match status" value="1"/>
</dbReference>
<dbReference type="Gene3D" id="3.40.50.2300">
    <property type="match status" value="1"/>
</dbReference>
<organism evidence="3 4">
    <name type="scientific">Dyadobacter helix</name>
    <dbReference type="NCBI Taxonomy" id="2822344"/>
    <lineage>
        <taxon>Bacteria</taxon>
        <taxon>Pseudomonadati</taxon>
        <taxon>Bacteroidota</taxon>
        <taxon>Cytophagia</taxon>
        <taxon>Cytophagales</taxon>
        <taxon>Spirosomataceae</taxon>
        <taxon>Dyadobacter</taxon>
    </lineage>
</organism>
<dbReference type="SMART" id="SM00448">
    <property type="entry name" value="REC"/>
    <property type="match status" value="1"/>
</dbReference>
<evidence type="ECO:0000313" key="3">
    <source>
        <dbReference type="EMBL" id="CAG4992984.1"/>
    </source>
</evidence>